<dbReference type="Pfam" id="PF00171">
    <property type="entry name" value="Aldedh"/>
    <property type="match status" value="1"/>
</dbReference>
<dbReference type="CDD" id="cd07087">
    <property type="entry name" value="ALDH_F3-13-14_CALDH-like"/>
    <property type="match status" value="1"/>
</dbReference>
<protein>
    <recommendedName>
        <fullName evidence="4">Aldehyde dehydrogenase</fullName>
    </recommendedName>
</protein>
<evidence type="ECO:0000256" key="1">
    <source>
        <dbReference type="ARBA" id="ARBA00009986"/>
    </source>
</evidence>
<dbReference type="InterPro" id="IPR016162">
    <property type="entry name" value="Ald_DH_N"/>
</dbReference>
<dbReference type="Gene3D" id="3.40.605.10">
    <property type="entry name" value="Aldehyde Dehydrogenase, Chain A, domain 1"/>
    <property type="match status" value="1"/>
</dbReference>
<comment type="similarity">
    <text evidence="1 4 7">Belongs to the aldehyde dehydrogenase family.</text>
</comment>
<keyword evidence="8" id="KW-0472">Membrane</keyword>
<keyword evidence="8" id="KW-1133">Transmembrane helix</keyword>
<reference evidence="10" key="1">
    <citation type="submission" date="2021-01" db="EMBL/GenBank/DDBJ databases">
        <authorList>
            <person name="Corre E."/>
            <person name="Pelletier E."/>
            <person name="Niang G."/>
            <person name="Scheremetjew M."/>
            <person name="Finn R."/>
            <person name="Kale V."/>
            <person name="Holt S."/>
            <person name="Cochrane G."/>
            <person name="Meng A."/>
            <person name="Brown T."/>
            <person name="Cohen L."/>
        </authorList>
    </citation>
    <scope>NUCLEOTIDE SEQUENCE</scope>
    <source>
        <strain evidence="10">WS</strain>
    </source>
</reference>
<evidence type="ECO:0000256" key="4">
    <source>
        <dbReference type="PIRNR" id="PIRNR036492"/>
    </source>
</evidence>
<feature type="active site" evidence="5 6">
    <location>
        <position position="219"/>
    </location>
</feature>
<keyword evidence="2 4" id="KW-0560">Oxidoreductase</keyword>
<keyword evidence="3" id="KW-0520">NAD</keyword>
<accession>A0A7S1KPK8</accession>
<name>A0A7S1KPK8_9EUKA</name>
<evidence type="ECO:0000256" key="8">
    <source>
        <dbReference type="SAM" id="Phobius"/>
    </source>
</evidence>
<dbReference type="GO" id="GO:0004029">
    <property type="term" value="F:aldehyde dehydrogenase (NAD+) activity"/>
    <property type="evidence" value="ECO:0007669"/>
    <property type="project" value="TreeGrafter"/>
</dbReference>
<feature type="transmembrane region" description="Helical" evidence="8">
    <location>
        <begin position="477"/>
        <end position="494"/>
    </location>
</feature>
<dbReference type="InterPro" id="IPR016161">
    <property type="entry name" value="Ald_DH/histidinol_DH"/>
</dbReference>
<evidence type="ECO:0000256" key="2">
    <source>
        <dbReference type="ARBA" id="ARBA00023002"/>
    </source>
</evidence>
<dbReference type="AlphaFoldDB" id="A0A7S1KPK8"/>
<dbReference type="InterPro" id="IPR012394">
    <property type="entry name" value="Aldehyde_DH_NAD(P)"/>
</dbReference>
<proteinExistence type="inferred from homology"/>
<dbReference type="PIRSF" id="PIRSF036492">
    <property type="entry name" value="ALDH"/>
    <property type="match status" value="1"/>
</dbReference>
<feature type="active site" evidence="5">
    <location>
        <position position="253"/>
    </location>
</feature>
<dbReference type="FunFam" id="3.40.309.10:FF:000003">
    <property type="entry name" value="Aldehyde dehydrogenase"/>
    <property type="match status" value="1"/>
</dbReference>
<evidence type="ECO:0000256" key="7">
    <source>
        <dbReference type="RuleBase" id="RU003345"/>
    </source>
</evidence>
<evidence type="ECO:0000256" key="3">
    <source>
        <dbReference type="ARBA" id="ARBA00023027"/>
    </source>
</evidence>
<gene>
    <name evidence="10" type="ORF">PCOS0759_LOCUS3744</name>
</gene>
<evidence type="ECO:0000259" key="9">
    <source>
        <dbReference type="Pfam" id="PF00171"/>
    </source>
</evidence>
<dbReference type="SUPFAM" id="SSF53720">
    <property type="entry name" value="ALDH-like"/>
    <property type="match status" value="1"/>
</dbReference>
<dbReference type="FunFam" id="3.40.605.10:FF:000004">
    <property type="entry name" value="Aldehyde dehydrogenase"/>
    <property type="match status" value="1"/>
</dbReference>
<dbReference type="GO" id="GO:0005737">
    <property type="term" value="C:cytoplasm"/>
    <property type="evidence" value="ECO:0007669"/>
    <property type="project" value="TreeGrafter"/>
</dbReference>
<evidence type="ECO:0000256" key="5">
    <source>
        <dbReference type="PIRSR" id="PIRSR036492-1"/>
    </source>
</evidence>
<evidence type="ECO:0000256" key="6">
    <source>
        <dbReference type="PROSITE-ProRule" id="PRU10007"/>
    </source>
</evidence>
<dbReference type="PANTHER" id="PTHR43570">
    <property type="entry name" value="ALDEHYDE DEHYDROGENASE"/>
    <property type="match status" value="1"/>
</dbReference>
<dbReference type="PANTHER" id="PTHR43570:SF16">
    <property type="entry name" value="ALDEHYDE DEHYDROGENASE TYPE III, ISOFORM Q"/>
    <property type="match status" value="1"/>
</dbReference>
<organism evidence="10">
    <name type="scientific">Percolomonas cosmopolitus</name>
    <dbReference type="NCBI Taxonomy" id="63605"/>
    <lineage>
        <taxon>Eukaryota</taxon>
        <taxon>Discoba</taxon>
        <taxon>Heterolobosea</taxon>
        <taxon>Tetramitia</taxon>
        <taxon>Eutetramitia</taxon>
        <taxon>Percolomonadidae</taxon>
        <taxon>Percolomonas</taxon>
    </lineage>
</organism>
<feature type="domain" description="Aldehyde dehydrogenase" evidence="9">
    <location>
        <begin position="11"/>
        <end position="439"/>
    </location>
</feature>
<dbReference type="InterPro" id="IPR016163">
    <property type="entry name" value="Ald_DH_C"/>
</dbReference>
<dbReference type="GO" id="GO:0006081">
    <property type="term" value="P:aldehyde metabolic process"/>
    <property type="evidence" value="ECO:0007669"/>
    <property type="project" value="InterPro"/>
</dbReference>
<dbReference type="InterPro" id="IPR029510">
    <property type="entry name" value="Ald_DH_CS_GLU"/>
</dbReference>
<evidence type="ECO:0000313" key="10">
    <source>
        <dbReference type="EMBL" id="CAD9080504.1"/>
    </source>
</evidence>
<dbReference type="EMBL" id="HBGD01004507">
    <property type="protein sequence ID" value="CAD9080504.1"/>
    <property type="molecule type" value="Transcribed_RNA"/>
</dbReference>
<dbReference type="PROSITE" id="PS00687">
    <property type="entry name" value="ALDEHYDE_DEHYDR_GLU"/>
    <property type="match status" value="1"/>
</dbReference>
<dbReference type="Gene3D" id="3.40.309.10">
    <property type="entry name" value="Aldehyde Dehydrogenase, Chain A, domain 2"/>
    <property type="match status" value="1"/>
</dbReference>
<sequence>MSSTSPYTPIDEIDAIISQTRTNYKSSPPTSYQQRLKNLKALKAMLENHTEDFNNAMIADLRQNKLLCMSEISGSMHEIDWQIANLKRNMQVKSVHSTSVFSFPGSCEIVPEPLGLALIISPWNYPLTLVFKPLAGAIAAGNAVIVKPSEISANCTKLFAELIPKYLDQTHFRIITGAADETTQILKSQFDYIFYTGNPFVAKIIAKAAAEYLTPVTLELGGKSPCYIDESASWSVMLKRLTWGKMLNCSQTCVTPDYILVKRSVRDRLVQDLKKELHTFYGDNPQENPDYSRIISDRHCKRLQSLIEEVKDCVVHGGQVDLTDKYVAPTILLNPPLDAKVMQEEIFGPILPIIAVDDENEAIEFVNAREKPLALYVFSTHKSIVDKFIAKTSSGGFCSNDVAVHVVVPQLPFGGVGNSGMGAYNGDYTFNTFSHLKSVVRKQNWMDSALRYPPYTDRGIQLLNFLNKIPPPNFGKIFRMMMPVGAIAIAWWYFGQMQH</sequence>
<keyword evidence="8" id="KW-0812">Transmembrane</keyword>
<dbReference type="InterPro" id="IPR015590">
    <property type="entry name" value="Aldehyde_DH_dom"/>
</dbReference>